<dbReference type="InterPro" id="IPR036291">
    <property type="entry name" value="NAD(P)-bd_dom_sf"/>
</dbReference>
<dbReference type="Gene3D" id="3.40.50.720">
    <property type="entry name" value="NAD(P)-binding Rossmann-like Domain"/>
    <property type="match status" value="1"/>
</dbReference>
<dbReference type="EMBL" id="LQQU01000017">
    <property type="protein sequence ID" value="KZE32934.1"/>
    <property type="molecule type" value="Genomic_DNA"/>
</dbReference>
<dbReference type="InterPro" id="IPR011032">
    <property type="entry name" value="GroES-like_sf"/>
</dbReference>
<dbReference type="PANTHER" id="PTHR11695">
    <property type="entry name" value="ALCOHOL DEHYDROGENASE RELATED"/>
    <property type="match status" value="1"/>
</dbReference>
<name>A0A165FDT3_9NEIS</name>
<dbReference type="SUPFAM" id="SSF51735">
    <property type="entry name" value="NAD(P)-binding Rossmann-fold domains"/>
    <property type="match status" value="1"/>
</dbReference>
<dbReference type="PANTHER" id="PTHR11695:SF294">
    <property type="entry name" value="RETICULON-4-INTERACTING PROTEIN 1, MITOCHONDRIAL"/>
    <property type="match status" value="1"/>
</dbReference>
<proteinExistence type="predicted"/>
<sequence length="346" mass="37238">MNVGQRLLCTSPAELPAFRIEAMPVPQPGKGQVVVRVEAAAVNPIDVKRAGGYGQRLLTLRGAGRFPLVLGNDIAGVVEAVGPAVTSWRPGDRVFGLVPTGKNGAYATHVAVDARWLRPFVAGHDAHALTAFPYTFTTLWQSLRKAGISEANARGCEVLVHGASGGLGRLAIQLLRRWGAIVTAICATQNVEVCKSLGATGVWDRKRQPLSGLPQCYDAALNFGAWQDEETLIAALKPGALGMATTVHPLLPNFDKHGWVGGAWRTRRDFQRVRALATAKGARYGWVVFKPEEEALDALHRLLSEGALKLPVGIAVPFANARQAFDHVAWQRPGRALLLPPVVCRR</sequence>
<keyword evidence="3" id="KW-1185">Reference proteome</keyword>
<dbReference type="GO" id="GO:0016491">
    <property type="term" value="F:oxidoreductase activity"/>
    <property type="evidence" value="ECO:0007669"/>
    <property type="project" value="InterPro"/>
</dbReference>
<dbReference type="Proteomes" id="UP000076625">
    <property type="component" value="Unassembled WGS sequence"/>
</dbReference>
<feature type="domain" description="Enoyl reductase (ER)" evidence="1">
    <location>
        <begin position="13"/>
        <end position="338"/>
    </location>
</feature>
<dbReference type="InterPro" id="IPR050700">
    <property type="entry name" value="YIM1/Zinc_Alcohol_DH_Fams"/>
</dbReference>
<dbReference type="Pfam" id="PF13602">
    <property type="entry name" value="ADH_zinc_N_2"/>
    <property type="match status" value="1"/>
</dbReference>
<dbReference type="STRING" id="1452487.AVW16_11195"/>
<dbReference type="AlphaFoldDB" id="A0A165FDT3"/>
<protein>
    <recommendedName>
        <fullName evidence="1">Enoyl reductase (ER) domain-containing protein</fullName>
    </recommendedName>
</protein>
<dbReference type="Gene3D" id="3.90.180.10">
    <property type="entry name" value="Medium-chain alcohol dehydrogenases, catalytic domain"/>
    <property type="match status" value="1"/>
</dbReference>
<accession>A0A165FDT3</accession>
<dbReference type="SMART" id="SM00829">
    <property type="entry name" value="PKS_ER"/>
    <property type="match status" value="1"/>
</dbReference>
<evidence type="ECO:0000313" key="2">
    <source>
        <dbReference type="EMBL" id="KZE32934.1"/>
    </source>
</evidence>
<evidence type="ECO:0000313" key="3">
    <source>
        <dbReference type="Proteomes" id="UP000076625"/>
    </source>
</evidence>
<dbReference type="InterPro" id="IPR020843">
    <property type="entry name" value="ER"/>
</dbReference>
<evidence type="ECO:0000259" key="1">
    <source>
        <dbReference type="SMART" id="SM00829"/>
    </source>
</evidence>
<dbReference type="Pfam" id="PF08240">
    <property type="entry name" value="ADH_N"/>
    <property type="match status" value="1"/>
</dbReference>
<reference evidence="3" key="1">
    <citation type="submission" date="2016-01" db="EMBL/GenBank/DDBJ databases">
        <title>Draft genome of Chromobacterium sp. F49.</title>
        <authorList>
            <person name="Hong K.W."/>
        </authorList>
    </citation>
    <scope>NUCLEOTIDE SEQUENCE [LARGE SCALE GENOMIC DNA]</scope>
    <source>
        <strain evidence="3">CN10</strain>
    </source>
</reference>
<dbReference type="RefSeq" id="WP_066612023.1">
    <property type="nucleotide sequence ID" value="NZ_LQQU01000017.1"/>
</dbReference>
<dbReference type="OrthoDB" id="9787435at2"/>
<organism evidence="2 3">
    <name type="scientific">Crenobacter luteus</name>
    <dbReference type="NCBI Taxonomy" id="1452487"/>
    <lineage>
        <taxon>Bacteria</taxon>
        <taxon>Pseudomonadati</taxon>
        <taxon>Pseudomonadota</taxon>
        <taxon>Betaproteobacteria</taxon>
        <taxon>Neisseriales</taxon>
        <taxon>Neisseriaceae</taxon>
        <taxon>Crenobacter</taxon>
    </lineage>
</organism>
<dbReference type="SUPFAM" id="SSF50129">
    <property type="entry name" value="GroES-like"/>
    <property type="match status" value="1"/>
</dbReference>
<comment type="caution">
    <text evidence="2">The sequence shown here is derived from an EMBL/GenBank/DDBJ whole genome shotgun (WGS) entry which is preliminary data.</text>
</comment>
<gene>
    <name evidence="2" type="ORF">AVW16_11195</name>
</gene>
<dbReference type="InterPro" id="IPR013154">
    <property type="entry name" value="ADH-like_N"/>
</dbReference>